<comment type="caution">
    <text evidence="2">The sequence shown here is derived from an EMBL/GenBank/DDBJ whole genome shotgun (WGS) entry which is preliminary data.</text>
</comment>
<name>A0A0G1P0X2_9BACT</name>
<gene>
    <name evidence="2" type="ORF">UW90_C0008G0003</name>
</gene>
<dbReference type="InterPro" id="IPR012902">
    <property type="entry name" value="N_methyl_site"/>
</dbReference>
<dbReference type="EMBL" id="LCKD01000008">
    <property type="protein sequence ID" value="KKT90014.1"/>
    <property type="molecule type" value="Genomic_DNA"/>
</dbReference>
<evidence type="ECO:0000313" key="2">
    <source>
        <dbReference type="EMBL" id="KKT90014.1"/>
    </source>
</evidence>
<keyword evidence="1" id="KW-0472">Membrane</keyword>
<evidence type="ECO:0000256" key="1">
    <source>
        <dbReference type="SAM" id="Phobius"/>
    </source>
</evidence>
<sequence length="156" mass="17356">MPINNQKGFTIIESLVAFMILTTAVIPALYVSRLANSISASIRNNMAASGLAQEGVEIVRALRDQNWNNGLPFDQGLAGSWRVQYNSNSLIAIADNPPLKISNGLYNYNSGTDTIFKRTLTIAKINGAVQIISDVTWTERERSKDVRVESYLYDWK</sequence>
<dbReference type="Pfam" id="PF07963">
    <property type="entry name" value="N_methyl"/>
    <property type="match status" value="1"/>
</dbReference>
<reference evidence="2 3" key="1">
    <citation type="journal article" date="2015" name="Nature">
        <title>rRNA introns, odd ribosomes, and small enigmatic genomes across a large radiation of phyla.</title>
        <authorList>
            <person name="Brown C.T."/>
            <person name="Hug L.A."/>
            <person name="Thomas B.C."/>
            <person name="Sharon I."/>
            <person name="Castelle C.J."/>
            <person name="Singh A."/>
            <person name="Wilkins M.J."/>
            <person name="Williams K.H."/>
            <person name="Banfield J.F."/>
        </authorList>
    </citation>
    <scope>NUCLEOTIDE SEQUENCE [LARGE SCALE GENOMIC DNA]</scope>
</reference>
<feature type="transmembrane region" description="Helical" evidence="1">
    <location>
        <begin position="12"/>
        <end position="31"/>
    </location>
</feature>
<dbReference type="Proteomes" id="UP000034368">
    <property type="component" value="Unassembled WGS sequence"/>
</dbReference>
<keyword evidence="1" id="KW-1133">Transmembrane helix</keyword>
<protein>
    <submittedName>
        <fullName evidence="2">Uncharacterized protein</fullName>
    </submittedName>
</protein>
<evidence type="ECO:0000313" key="3">
    <source>
        <dbReference type="Proteomes" id="UP000034368"/>
    </source>
</evidence>
<dbReference type="AlphaFoldDB" id="A0A0G1P0X2"/>
<organism evidence="2 3">
    <name type="scientific">Candidatus Yanofskybacteria bacterium GW2011_GWB1_45_11</name>
    <dbReference type="NCBI Taxonomy" id="1619026"/>
    <lineage>
        <taxon>Bacteria</taxon>
        <taxon>Candidatus Yanofskyibacteriota</taxon>
    </lineage>
</organism>
<keyword evidence="1" id="KW-0812">Transmembrane</keyword>
<proteinExistence type="predicted"/>
<accession>A0A0G1P0X2</accession>